<proteinExistence type="predicted"/>
<reference evidence="1" key="2">
    <citation type="submission" date="2020-09" db="EMBL/GenBank/DDBJ databases">
        <authorList>
            <person name="Sun Q."/>
            <person name="Ohkuma M."/>
        </authorList>
    </citation>
    <scope>NUCLEOTIDE SEQUENCE</scope>
    <source>
        <strain evidence="1">JCM 4637</strain>
    </source>
</reference>
<organism evidence="1 2">
    <name type="scientific">Streptomyces finlayi</name>
    <dbReference type="NCBI Taxonomy" id="67296"/>
    <lineage>
        <taxon>Bacteria</taxon>
        <taxon>Bacillati</taxon>
        <taxon>Actinomycetota</taxon>
        <taxon>Actinomycetes</taxon>
        <taxon>Kitasatosporales</taxon>
        <taxon>Streptomycetaceae</taxon>
        <taxon>Streptomyces</taxon>
    </lineage>
</organism>
<dbReference type="RefSeq" id="WP_189826049.1">
    <property type="nucleotide sequence ID" value="NZ_BMVC01000014.1"/>
</dbReference>
<dbReference type="EMBL" id="BMVC01000014">
    <property type="protein sequence ID" value="GHD08274.1"/>
    <property type="molecule type" value="Genomic_DNA"/>
</dbReference>
<sequence>MDTALAPSETTAPLTVTAWRDYDEAACALPGMLLGDLELTGPVDEEADRLWDSGARRVLLPEPVDLTATDGLAAARRTVRALSLVRDLTARAVLVEWDLRLDPARPDDTLVLSHLQPPRTLHGHAQPEAALATWRSGHYLGKCLWRNGPGFFQIRDRRWGNLQRFTADEPHYRTAVDALAHGAPQDSVPQDALDDFTEERLVLHLGPLAWWVPYRVSRWTQEAMAI</sequence>
<accession>A0A919CCZ8</accession>
<protein>
    <submittedName>
        <fullName evidence="1">Uncharacterized protein</fullName>
    </submittedName>
</protein>
<dbReference type="AlphaFoldDB" id="A0A919CCZ8"/>
<dbReference type="InterPro" id="IPR043863">
    <property type="entry name" value="DUF5825"/>
</dbReference>
<dbReference type="Pfam" id="PF19142">
    <property type="entry name" value="DUF5825"/>
    <property type="match status" value="1"/>
</dbReference>
<gene>
    <name evidence="1" type="ORF">GCM10010334_61410</name>
</gene>
<evidence type="ECO:0000313" key="1">
    <source>
        <dbReference type="EMBL" id="GHD08274.1"/>
    </source>
</evidence>
<reference evidence="1" key="1">
    <citation type="journal article" date="2014" name="Int. J. Syst. Evol. Microbiol.">
        <title>Complete genome sequence of Corynebacterium casei LMG S-19264T (=DSM 44701T), isolated from a smear-ripened cheese.</title>
        <authorList>
            <consortium name="US DOE Joint Genome Institute (JGI-PGF)"/>
            <person name="Walter F."/>
            <person name="Albersmeier A."/>
            <person name="Kalinowski J."/>
            <person name="Ruckert C."/>
        </authorList>
    </citation>
    <scope>NUCLEOTIDE SEQUENCE</scope>
    <source>
        <strain evidence="1">JCM 4637</strain>
    </source>
</reference>
<evidence type="ECO:0000313" key="2">
    <source>
        <dbReference type="Proteomes" id="UP000638353"/>
    </source>
</evidence>
<dbReference type="Proteomes" id="UP000638353">
    <property type="component" value="Unassembled WGS sequence"/>
</dbReference>
<comment type="caution">
    <text evidence="1">The sequence shown here is derived from an EMBL/GenBank/DDBJ whole genome shotgun (WGS) entry which is preliminary data.</text>
</comment>
<name>A0A919CCZ8_9ACTN</name>